<organism evidence="2 3">
    <name type="scientific">Pseudocercospora eumusae</name>
    <dbReference type="NCBI Taxonomy" id="321146"/>
    <lineage>
        <taxon>Eukaryota</taxon>
        <taxon>Fungi</taxon>
        <taxon>Dikarya</taxon>
        <taxon>Ascomycota</taxon>
        <taxon>Pezizomycotina</taxon>
        <taxon>Dothideomycetes</taxon>
        <taxon>Dothideomycetidae</taxon>
        <taxon>Mycosphaerellales</taxon>
        <taxon>Mycosphaerellaceae</taxon>
        <taxon>Pseudocercospora</taxon>
    </lineage>
</organism>
<reference evidence="2 3" key="1">
    <citation type="submission" date="2015-07" db="EMBL/GenBank/DDBJ databases">
        <title>Comparative genomics of the Sigatoka disease complex on banana suggests a link between parallel evolutionary changes in Pseudocercospora fijiensis and Pseudocercospora eumusae and increased virulence on the banana host.</title>
        <authorList>
            <person name="Chang T.-C."/>
            <person name="Salvucci A."/>
            <person name="Crous P.W."/>
            <person name="Stergiopoulos I."/>
        </authorList>
    </citation>
    <scope>NUCLEOTIDE SEQUENCE [LARGE SCALE GENOMIC DNA]</scope>
    <source>
        <strain evidence="2 3">CBS 114824</strain>
    </source>
</reference>
<evidence type="ECO:0000313" key="2">
    <source>
        <dbReference type="EMBL" id="KXT01527.1"/>
    </source>
</evidence>
<sequence>MSTDLESVSSFRPNWYLLMPRGITIDANEANQLTRQGGLSFFARAERAKSAHLDPDQGAIYIHAMQRNLVLQDYDMVRELHMMINHNQHAPRLLLARADIIRACTDVGSGEQYLGLASENLFEALSREKTDNPSLEIARLQACLSELSKSVQEFWASKKSEHIQMVRGQMGPAALMPDVHIRQMDLGQLQNAFLHLRGVSLMFASKLWHSQGQVARGTNSRDPRMNDRSAIQGAPNAPGTNMVPNGDSAGRSVQVSNGNAQAAGATPSGLANGGAQVSNVHSSSAGRTFASVMLRFVPLILNRDQLEGMTPADLTNSPHSRPTHLMIRFSFRKHHAFILYNSSSSSNMFRRPNLPTLNFPPINLGIQLLIHKSTNHNIIPSHHKKPSFLLLAIFLLIMSPNNPLHTILQRQIRHCVAGDEVADHAAAVDEDEADFF</sequence>
<dbReference type="AlphaFoldDB" id="A0A139HGI0"/>
<dbReference type="OrthoDB" id="10540998at2759"/>
<accession>A0A139HGI0</accession>
<evidence type="ECO:0000313" key="3">
    <source>
        <dbReference type="Proteomes" id="UP000070133"/>
    </source>
</evidence>
<comment type="caution">
    <text evidence="2">The sequence shown here is derived from an EMBL/GenBank/DDBJ whole genome shotgun (WGS) entry which is preliminary data.</text>
</comment>
<feature type="compositionally biased region" description="Polar residues" evidence="1">
    <location>
        <begin position="251"/>
        <end position="260"/>
    </location>
</feature>
<keyword evidence="3" id="KW-1185">Reference proteome</keyword>
<protein>
    <submittedName>
        <fullName evidence="2">Uncharacterized protein</fullName>
    </submittedName>
</protein>
<proteinExistence type="predicted"/>
<dbReference type="EMBL" id="LFZN01000054">
    <property type="protein sequence ID" value="KXT01527.1"/>
    <property type="molecule type" value="Genomic_DNA"/>
</dbReference>
<evidence type="ECO:0000256" key="1">
    <source>
        <dbReference type="SAM" id="MobiDB-lite"/>
    </source>
</evidence>
<dbReference type="Proteomes" id="UP000070133">
    <property type="component" value="Unassembled WGS sequence"/>
</dbReference>
<name>A0A139HGI0_9PEZI</name>
<gene>
    <name evidence="2" type="ORF">AC578_4561</name>
</gene>
<feature type="region of interest" description="Disordered" evidence="1">
    <location>
        <begin position="212"/>
        <end position="278"/>
    </location>
</feature>